<dbReference type="GO" id="GO:1902201">
    <property type="term" value="P:negative regulation of bacterial-type flagellum-dependent cell motility"/>
    <property type="evidence" value="ECO:0007669"/>
    <property type="project" value="TreeGrafter"/>
</dbReference>
<dbReference type="SUPFAM" id="SSF55073">
    <property type="entry name" value="Nucleotide cyclase"/>
    <property type="match status" value="1"/>
</dbReference>
<dbReference type="CDD" id="cd00060">
    <property type="entry name" value="FHA"/>
    <property type="match status" value="1"/>
</dbReference>
<dbReference type="CDD" id="cd01949">
    <property type="entry name" value="GGDEF"/>
    <property type="match status" value="1"/>
</dbReference>
<dbReference type="RefSeq" id="WP_146982338.1">
    <property type="nucleotide sequence ID" value="NZ_VOSM01000008.1"/>
</dbReference>
<dbReference type="SUPFAM" id="SSF49879">
    <property type="entry name" value="SMAD/FHA domain"/>
    <property type="match status" value="1"/>
</dbReference>
<evidence type="ECO:0000259" key="1">
    <source>
        <dbReference type="PROSITE" id="PS50006"/>
    </source>
</evidence>
<name>A0A5C6X798_9DELT</name>
<evidence type="ECO:0000313" key="3">
    <source>
        <dbReference type="EMBL" id="TXD35597.1"/>
    </source>
</evidence>
<protein>
    <submittedName>
        <fullName evidence="3">Diguanylate cyclase</fullName>
    </submittedName>
</protein>
<dbReference type="InterPro" id="IPR043128">
    <property type="entry name" value="Rev_trsase/Diguanyl_cyclase"/>
</dbReference>
<dbReference type="AlphaFoldDB" id="A0A5C6X798"/>
<feature type="domain" description="FHA" evidence="1">
    <location>
        <begin position="62"/>
        <end position="111"/>
    </location>
</feature>
<dbReference type="Gene3D" id="3.30.70.270">
    <property type="match status" value="1"/>
</dbReference>
<dbReference type="SMART" id="SM00240">
    <property type="entry name" value="FHA"/>
    <property type="match status" value="1"/>
</dbReference>
<evidence type="ECO:0000259" key="2">
    <source>
        <dbReference type="PROSITE" id="PS50887"/>
    </source>
</evidence>
<gene>
    <name evidence="3" type="ORF">FRC98_15420</name>
</gene>
<dbReference type="NCBIfam" id="TIGR00254">
    <property type="entry name" value="GGDEF"/>
    <property type="match status" value="1"/>
</dbReference>
<dbReference type="PROSITE" id="PS50006">
    <property type="entry name" value="FHA_DOMAIN"/>
    <property type="match status" value="1"/>
</dbReference>
<dbReference type="InterPro" id="IPR050469">
    <property type="entry name" value="Diguanylate_Cyclase"/>
</dbReference>
<dbReference type="Pfam" id="PF00498">
    <property type="entry name" value="FHA"/>
    <property type="match status" value="1"/>
</dbReference>
<feature type="domain" description="GGDEF" evidence="2">
    <location>
        <begin position="181"/>
        <end position="315"/>
    </location>
</feature>
<dbReference type="PROSITE" id="PS50887">
    <property type="entry name" value="GGDEF"/>
    <property type="match status" value="1"/>
</dbReference>
<dbReference type="GO" id="GO:0052621">
    <property type="term" value="F:diguanylate cyclase activity"/>
    <property type="evidence" value="ECO:0007669"/>
    <property type="project" value="TreeGrafter"/>
</dbReference>
<dbReference type="PANTHER" id="PTHR45138">
    <property type="entry name" value="REGULATORY COMPONENTS OF SENSORY TRANSDUCTION SYSTEM"/>
    <property type="match status" value="1"/>
</dbReference>
<dbReference type="InterPro" id="IPR008984">
    <property type="entry name" value="SMAD_FHA_dom_sf"/>
</dbReference>
<dbReference type="Gene3D" id="2.60.200.20">
    <property type="match status" value="1"/>
</dbReference>
<dbReference type="OrthoDB" id="9783076at2"/>
<keyword evidence="4" id="KW-1185">Reference proteome</keyword>
<reference evidence="3 4" key="1">
    <citation type="submission" date="2019-08" db="EMBL/GenBank/DDBJ databases">
        <title>Bradymonadales sp. TMQ4.</title>
        <authorList>
            <person name="Liang Q."/>
        </authorList>
    </citation>
    <scope>NUCLEOTIDE SEQUENCE [LARGE SCALE GENOMIC DNA]</scope>
    <source>
        <strain evidence="3 4">TMQ4</strain>
    </source>
</reference>
<proteinExistence type="predicted"/>
<dbReference type="InterPro" id="IPR000160">
    <property type="entry name" value="GGDEF_dom"/>
</dbReference>
<dbReference type="SMART" id="SM00267">
    <property type="entry name" value="GGDEF"/>
    <property type="match status" value="1"/>
</dbReference>
<organism evidence="3 4">
    <name type="scientific">Lujinxingia vulgaris</name>
    <dbReference type="NCBI Taxonomy" id="2600176"/>
    <lineage>
        <taxon>Bacteria</taxon>
        <taxon>Deltaproteobacteria</taxon>
        <taxon>Bradymonadales</taxon>
        <taxon>Lujinxingiaceae</taxon>
        <taxon>Lujinxingia</taxon>
    </lineage>
</organism>
<dbReference type="GO" id="GO:0043709">
    <property type="term" value="P:cell adhesion involved in single-species biofilm formation"/>
    <property type="evidence" value="ECO:0007669"/>
    <property type="project" value="TreeGrafter"/>
</dbReference>
<evidence type="ECO:0000313" key="4">
    <source>
        <dbReference type="Proteomes" id="UP000321412"/>
    </source>
</evidence>
<sequence length="315" mass="35179">MTDDHPYDHDDLSESSEATMIVDANTLRQARAQQKQGRDQAYLIVISGPHTGKMFKVDKDQATLGRSSRAELHVNDVGISRNHARIITYGEDVFVEDLQSANGTYLNGDRLLKRQQLKDGDKITLGSTTILKFTYHDELEENFQKQMLDAALHDGLTGIYNKNYLLNHLSTELPFALRHGTFLSVVMFDVDHFKPVNDTYGHLAGDMILKNLAEITSGVLRTEDVFARYGGEEFTIVCRGTPVDQAQALADRVRMVIERHDFVFEGTRIPITISLGVAGLPHHTARTPEELIGLADQALYDAKRGGRNRVGVAPF</sequence>
<dbReference type="InterPro" id="IPR029787">
    <property type="entry name" value="Nucleotide_cyclase"/>
</dbReference>
<accession>A0A5C6X798</accession>
<dbReference type="InterPro" id="IPR000253">
    <property type="entry name" value="FHA_dom"/>
</dbReference>
<dbReference type="Proteomes" id="UP000321412">
    <property type="component" value="Unassembled WGS sequence"/>
</dbReference>
<dbReference type="Pfam" id="PF00990">
    <property type="entry name" value="GGDEF"/>
    <property type="match status" value="1"/>
</dbReference>
<dbReference type="GO" id="GO:0005886">
    <property type="term" value="C:plasma membrane"/>
    <property type="evidence" value="ECO:0007669"/>
    <property type="project" value="TreeGrafter"/>
</dbReference>
<dbReference type="FunFam" id="3.30.70.270:FF:000001">
    <property type="entry name" value="Diguanylate cyclase domain protein"/>
    <property type="match status" value="1"/>
</dbReference>
<comment type="caution">
    <text evidence="3">The sequence shown here is derived from an EMBL/GenBank/DDBJ whole genome shotgun (WGS) entry which is preliminary data.</text>
</comment>
<dbReference type="EMBL" id="VOSM01000008">
    <property type="protein sequence ID" value="TXD35597.1"/>
    <property type="molecule type" value="Genomic_DNA"/>
</dbReference>
<dbReference type="PANTHER" id="PTHR45138:SF5">
    <property type="entry name" value="BIFUNCTIONAL PERIPLASMIC SUBSTRATE BINDING PROTEIN_CYTOPLASMIC DIGUANYLATE CYCLASE"/>
    <property type="match status" value="1"/>
</dbReference>